<gene>
    <name evidence="1" type="ORF">BJ508DRAFT_331040</name>
</gene>
<sequence>MPFTSLPLELRGLIAEHIDDWKDHMAYRHANSSNYHHLTRFDALSNQFPISKTSRELLCRFRIAIALDPIFRLIVDCGRKGCRLKLGDEELLEDFPASTLKCAFGRVPLGVYETNEGRNGLDAIEESSQEKLLELIALQNHRSALKHLFSTTATYSFPPGFPMVGASPDVESSVARKRCWKRLVATLHRQIAKLASHRFRRQTTITTGCAKPAEDFEFGYSVYPSLGFVSDDAVESSLRKFTLQVLPTILEQSNSDLTHPLDNQYSTRPRYGQMIGRALQEVSVILRTPTSFADLPVCRFVWQYHAARKMFELADTASESIWFVDTTQLQATMMDAWSFCDSLKLLKMLFAVSRN</sequence>
<name>A0A3N4HXB8_ASCIM</name>
<evidence type="ECO:0000313" key="1">
    <source>
        <dbReference type="EMBL" id="RPA76490.1"/>
    </source>
</evidence>
<protein>
    <submittedName>
        <fullName evidence="1">Uncharacterized protein</fullName>
    </submittedName>
</protein>
<keyword evidence="2" id="KW-1185">Reference proteome</keyword>
<reference evidence="1 2" key="1">
    <citation type="journal article" date="2018" name="Nat. Ecol. Evol.">
        <title>Pezizomycetes genomes reveal the molecular basis of ectomycorrhizal truffle lifestyle.</title>
        <authorList>
            <person name="Murat C."/>
            <person name="Payen T."/>
            <person name="Noel B."/>
            <person name="Kuo A."/>
            <person name="Morin E."/>
            <person name="Chen J."/>
            <person name="Kohler A."/>
            <person name="Krizsan K."/>
            <person name="Balestrini R."/>
            <person name="Da Silva C."/>
            <person name="Montanini B."/>
            <person name="Hainaut M."/>
            <person name="Levati E."/>
            <person name="Barry K.W."/>
            <person name="Belfiori B."/>
            <person name="Cichocki N."/>
            <person name="Clum A."/>
            <person name="Dockter R.B."/>
            <person name="Fauchery L."/>
            <person name="Guy J."/>
            <person name="Iotti M."/>
            <person name="Le Tacon F."/>
            <person name="Lindquist E.A."/>
            <person name="Lipzen A."/>
            <person name="Malagnac F."/>
            <person name="Mello A."/>
            <person name="Molinier V."/>
            <person name="Miyauchi S."/>
            <person name="Poulain J."/>
            <person name="Riccioni C."/>
            <person name="Rubini A."/>
            <person name="Sitrit Y."/>
            <person name="Splivallo R."/>
            <person name="Traeger S."/>
            <person name="Wang M."/>
            <person name="Zifcakova L."/>
            <person name="Wipf D."/>
            <person name="Zambonelli A."/>
            <person name="Paolocci F."/>
            <person name="Nowrousian M."/>
            <person name="Ottonello S."/>
            <person name="Baldrian P."/>
            <person name="Spatafora J.W."/>
            <person name="Henrissat B."/>
            <person name="Nagy L.G."/>
            <person name="Aury J.M."/>
            <person name="Wincker P."/>
            <person name="Grigoriev I.V."/>
            <person name="Bonfante P."/>
            <person name="Martin F.M."/>
        </authorList>
    </citation>
    <scope>NUCLEOTIDE SEQUENCE [LARGE SCALE GENOMIC DNA]</scope>
    <source>
        <strain evidence="1 2">RN42</strain>
    </source>
</reference>
<dbReference type="AlphaFoldDB" id="A0A3N4HXB8"/>
<dbReference type="Proteomes" id="UP000275078">
    <property type="component" value="Unassembled WGS sequence"/>
</dbReference>
<proteinExistence type="predicted"/>
<organism evidence="1 2">
    <name type="scientific">Ascobolus immersus RN42</name>
    <dbReference type="NCBI Taxonomy" id="1160509"/>
    <lineage>
        <taxon>Eukaryota</taxon>
        <taxon>Fungi</taxon>
        <taxon>Dikarya</taxon>
        <taxon>Ascomycota</taxon>
        <taxon>Pezizomycotina</taxon>
        <taxon>Pezizomycetes</taxon>
        <taxon>Pezizales</taxon>
        <taxon>Ascobolaceae</taxon>
        <taxon>Ascobolus</taxon>
    </lineage>
</organism>
<dbReference type="EMBL" id="ML119743">
    <property type="protein sequence ID" value="RPA76490.1"/>
    <property type="molecule type" value="Genomic_DNA"/>
</dbReference>
<evidence type="ECO:0000313" key="2">
    <source>
        <dbReference type="Proteomes" id="UP000275078"/>
    </source>
</evidence>
<accession>A0A3N4HXB8</accession>